<reference evidence="1" key="1">
    <citation type="submission" date="2023-07" db="EMBL/GenBank/DDBJ databases">
        <title>Sorghum-associated microbial communities from plants grown in Nebraska, USA.</title>
        <authorList>
            <person name="Schachtman D."/>
        </authorList>
    </citation>
    <scope>NUCLEOTIDE SEQUENCE</scope>
    <source>
        <strain evidence="1">DS2329</strain>
    </source>
</reference>
<gene>
    <name evidence="1" type="ORF">J2786_003049</name>
</gene>
<evidence type="ECO:0000313" key="1">
    <source>
        <dbReference type="EMBL" id="MDR6459926.1"/>
    </source>
</evidence>
<organism evidence="1 2">
    <name type="scientific">Chryseobacterium vietnamense</name>
    <dbReference type="NCBI Taxonomy" id="866785"/>
    <lineage>
        <taxon>Bacteria</taxon>
        <taxon>Pseudomonadati</taxon>
        <taxon>Bacteroidota</taxon>
        <taxon>Flavobacteriia</taxon>
        <taxon>Flavobacteriales</taxon>
        <taxon>Weeksellaceae</taxon>
        <taxon>Chryseobacterium group</taxon>
        <taxon>Chryseobacterium</taxon>
    </lineage>
</organism>
<proteinExistence type="predicted"/>
<comment type="caution">
    <text evidence="1">The sequence shown here is derived from an EMBL/GenBank/DDBJ whole genome shotgun (WGS) entry which is preliminary data.</text>
</comment>
<sequence>MKARYIRVSTGNQKTARQEQKASREELIYTDIISGVKNFNERPEGRKLIKDIIDGKITSLAVSSIDRLGRNLVDILKTVEFLNLNKINLRVDNLGLDSIVNSKENTAFKLIISVMGSVAEMERETILERQREGIMIAKLNGAYKGRVKGSKESNEIFLDKYKDVIKNLKKGNSFRDTAKICRVSVGTVQKVNKLLSNK</sequence>
<name>A0ACC6JAA0_9FLAO</name>
<accession>A0ACC6JAA0</accession>
<dbReference type="EMBL" id="JAVDQX010000003">
    <property type="protein sequence ID" value="MDR6459926.1"/>
    <property type="molecule type" value="Genomic_DNA"/>
</dbReference>
<evidence type="ECO:0000313" key="2">
    <source>
        <dbReference type="Proteomes" id="UP001184833"/>
    </source>
</evidence>
<keyword evidence="2" id="KW-1185">Reference proteome</keyword>
<protein>
    <submittedName>
        <fullName evidence="1">DNA invertase Pin-like site-specific DNA recombinase</fullName>
    </submittedName>
</protein>
<dbReference type="Proteomes" id="UP001184833">
    <property type="component" value="Unassembled WGS sequence"/>
</dbReference>